<dbReference type="Pfam" id="PF00353">
    <property type="entry name" value="HemolysinCabind"/>
    <property type="match status" value="19"/>
</dbReference>
<keyword evidence="6" id="KW-1185">Reference proteome</keyword>
<name>A0A5C1Q2H8_9BURK</name>
<dbReference type="PANTHER" id="PTHR38340">
    <property type="entry name" value="S-LAYER PROTEIN"/>
    <property type="match status" value="1"/>
</dbReference>
<dbReference type="KEGG" id="snn:EWH46_10045"/>
<comment type="subcellular location">
    <subcellularLocation>
        <location evidence="1">Secreted</location>
    </subcellularLocation>
</comment>
<evidence type="ECO:0000313" key="4">
    <source>
        <dbReference type="EMBL" id="QEN01076.1"/>
    </source>
</evidence>
<protein>
    <submittedName>
        <fullName evidence="3">Ca2+-binding RTX toxin-like protein</fullName>
    </submittedName>
    <submittedName>
        <fullName evidence="4">Calcium-binding protein</fullName>
    </submittedName>
</protein>
<dbReference type="GO" id="GO:0005576">
    <property type="term" value="C:extracellular region"/>
    <property type="evidence" value="ECO:0007669"/>
    <property type="project" value="UniProtKB-SubCell"/>
</dbReference>
<evidence type="ECO:0000313" key="5">
    <source>
        <dbReference type="Proteomes" id="UP000323522"/>
    </source>
</evidence>
<evidence type="ECO:0000256" key="2">
    <source>
        <dbReference type="ARBA" id="ARBA00022525"/>
    </source>
</evidence>
<organism evidence="4 5">
    <name type="scientific">Sphaerotilus sulfidivorans</name>
    <dbReference type="NCBI Taxonomy" id="639200"/>
    <lineage>
        <taxon>Bacteria</taxon>
        <taxon>Pseudomonadati</taxon>
        <taxon>Pseudomonadota</taxon>
        <taxon>Betaproteobacteria</taxon>
        <taxon>Burkholderiales</taxon>
        <taxon>Sphaerotilaceae</taxon>
        <taxon>Sphaerotilus</taxon>
    </lineage>
</organism>
<dbReference type="InterPro" id="IPR050557">
    <property type="entry name" value="RTX_toxin/Mannuronan_C5-epim"/>
</dbReference>
<dbReference type="PANTHER" id="PTHR38340:SF1">
    <property type="entry name" value="S-LAYER PROTEIN"/>
    <property type="match status" value="1"/>
</dbReference>
<dbReference type="InterPro" id="IPR011049">
    <property type="entry name" value="Serralysin-like_metalloprot_C"/>
</dbReference>
<dbReference type="PROSITE" id="PS00330">
    <property type="entry name" value="HEMOLYSIN_CALCIUM"/>
    <property type="match status" value="4"/>
</dbReference>
<dbReference type="SUPFAM" id="SSF51120">
    <property type="entry name" value="beta-Roll"/>
    <property type="match status" value="17"/>
</dbReference>
<dbReference type="Gene3D" id="2.150.10.10">
    <property type="entry name" value="Serralysin-like metalloprotease, C-terminal"/>
    <property type="match status" value="10"/>
</dbReference>
<dbReference type="Proteomes" id="UP000323522">
    <property type="component" value="Chromosome"/>
</dbReference>
<dbReference type="EMBL" id="CP035708">
    <property type="protein sequence ID" value="QEN01076.1"/>
    <property type="molecule type" value="Genomic_DNA"/>
</dbReference>
<proteinExistence type="predicted"/>
<gene>
    <name evidence="3" type="ORF">ABIC99_000324</name>
    <name evidence="4" type="ORF">EWH46_10045</name>
</gene>
<dbReference type="GO" id="GO:0005509">
    <property type="term" value="F:calcium ion binding"/>
    <property type="evidence" value="ECO:0007669"/>
    <property type="project" value="InterPro"/>
</dbReference>
<sequence>MSGFKISSLAGAVNVISGKESAETLTGGDGADEVFGYGSADSLAGGGGEDTVWGGWGNDTLLGGAGADLLVGELGDDLLDGGQDGDTYRVSGNSTTGFHGHDTYKDSGTDGIDRIVVLGTGDVDIGIKGFAATGIEEIDARGATGTVRLLDTSAASLIDLRGVTITGTNLVIDGGNGNDTIFGSAAADTFVAGSGDDVLDGAGGGDTYRVTGNTTTGFQGYDTYKDTGTEGIDRIVAVGTGNVDIGVRGFSATGIEEIDARGTTGTVRLLDTGDANLIDLRGVTVLGTNLVIDTGSGNDTVFGSAAADLIVAGSGEDVLDGAGDGDTWRVSGNTTSGFQGHDTYKDTGTSGVDRIAATGTGNVDIGLKGNFSAAASGIEVIDGSGATGTVRILGESSANLIDLRGITITGTNVVIDGGNGNDTIFGSAAADTLVSHNGEDVVDGAGGGDTYRVTGNTTTGFHGYDTFKDSGTSGTDRIVATGTGPVDIGLAGAFNAAATGIEVIDGSGATGTVRILGDSTASVIDLRGITITGTNVVIDGGNGNDTIFGSAAADTLVSHNGEDVVDGAGGGDTYRVTGNTTTGFHGYDTFKDSGTEGIDRIVALGTGNVDIGVRGFAATGIEEIDARGATGTVRLLDTGDANLIDLRGVTVLGTNLVIDTGSGNDTVFGSAAADLIVAGSGDDVLDGAGDGDTWRVSGNATSGFQGHDTYKDTGTSGVDRIEAIGTGNVDIGVRGFSASGVEQIDGRGATGTVRLLDTDAANLIDLRGVSVVGTNVVIDANFGNDTIHGSAGADTIVGAGGNDWIDGGEGGDTYRVTGNEAGGWSSFHNHDTWRDSGTTGVDRIVAVGTGNVDIGVAGNFSAGLSGIEEIDARGATGTVRLYGDGSATLLDFRGVTLQGTNIVIDSSHGNDTVYGSAAADTLLASWGEDVLDGAGGGDTYRVTGNTTASFQGHDTYKDSGTSDIDRIAATGTGHVDIGLKGNFSAAASGIEVIDGSGATGTVRILGESSANVLDLRGITITGTNVVIDGGNGNDTIFGSAAADTLVSHNGEDVIDGAGGGDTFRVTGNLTTGFHGYDTFKDSGTEGIDRIVAVGTGNVDIGVRGFSATGIEEIDTRGATGTVRLLDTGDANLIDLRGVTVLGANLVIDTGSGNDTVFGSAAADLIVAGSGDDVLDGAGDGDTWRVSGNTTTGFQGYDTYKDTGTSGVDRIEAIGTGNVDIGVRGFSATGIEVIDGSGATGTVRLLDTDAANLIDLRGVSVVGTNVVIDANFGNDTIFGSAGADTIVGAGGNDWIDGGEGGDTYRVTGNEAGGWSSFHNHDTWRDSGTTGVDRIVALGAGHVDIGVAGNFSAAASGIEVIDGSGATGTVRILGESSANLIDLRGITITGTNVVIDGGNGNDTIYGSAAADTLLAGNGDDVLDGAGGGDTYRVTGNTTASFQGYDTYKDTGTSGVDRIAATGTGNVDIGVRGFSATGIEEIDTRGATGTVRLLDTGDANLIDLRGVTVLGTNLVIDTGSGNDTVFGSAAADLIVAGNGEDVLDGAGDGDTWRVSGNTTSGFQGHDTYKDTGTSGVDRIAATGTGNVDIGLKGNFSAAASGIEVIDGSGATGTVRILGESSANLIDLRGITITGANVVIDGGNGNDTIFGSDGADTFVSHNGEDVMDGAGGGDTYRVTGNTTTGFHGYDTFKDSGTSGTDRIVATGTGPVDIGLAGAFNAAASGIEVIDGSGATGTVRILGDSTASVIDLRGITITGTNVVIDGGNGNDTIFGSAAADTLVSHNGEDVIDGAGGGDTFRVTGNLTTGFHGYDTFKDSGTEGIDRIVALGTGNVDIGVRGFAATGIEEIDARGATGTVRLLDTGDANLIDLRGVTVLGTNLVIDTGHGNDTVLGSAGADTIVGGAADDLLDGGEGGDTFQISGNEAGGWSGFHGYDTFKDSGAGGTDRIVALGSGPVDIGLRSWVDTGIEQIDASGAAGTVRLLGDTGNNLFDFRSTTLTGANLVIDANRGHDTVFGSAGDDTIVAGAGDDLLDGGDGSDTYRVTGGVYGSTEFMGWDTWADTGLDGTDRIVAISAGSMDIGVRDLSAGGIEILDVQGVAGQARLLGTSSDDIIDLSGTTVQGSLLIDAGGGTDLVLGSSGNDTLLGSGGADSLAGGAGNDVYRIGRDTSLDVIWDWDDTEGNQDVIEFDAGISAEQLWFQRLDGFLEVTILGTWNRIYLMDWDTDPAARIEVFRTADGRTLQAAQVDTLIEAMSAFAMPSIGTTTLPADHQTALQPVIAGTWSS</sequence>
<accession>A0A5C1Q2H8</accession>
<dbReference type="EMBL" id="JBEPLS010000001">
    <property type="protein sequence ID" value="MET3602548.1"/>
    <property type="molecule type" value="Genomic_DNA"/>
</dbReference>
<dbReference type="InterPro" id="IPR018511">
    <property type="entry name" value="Hemolysin-typ_Ca-bd_CS"/>
</dbReference>
<dbReference type="Proteomes" id="UP001549111">
    <property type="component" value="Unassembled WGS sequence"/>
</dbReference>
<dbReference type="InterPro" id="IPR001343">
    <property type="entry name" value="Hemolysn_Ca-bd"/>
</dbReference>
<evidence type="ECO:0000313" key="3">
    <source>
        <dbReference type="EMBL" id="MET3602548.1"/>
    </source>
</evidence>
<dbReference type="OrthoDB" id="8731939at2"/>
<evidence type="ECO:0000313" key="6">
    <source>
        <dbReference type="Proteomes" id="UP001549111"/>
    </source>
</evidence>
<dbReference type="PRINTS" id="PR00313">
    <property type="entry name" value="CABNDNGRPT"/>
</dbReference>
<keyword evidence="2" id="KW-0964">Secreted</keyword>
<evidence type="ECO:0000256" key="1">
    <source>
        <dbReference type="ARBA" id="ARBA00004613"/>
    </source>
</evidence>
<reference evidence="4 5" key="1">
    <citation type="submission" date="2019-02" db="EMBL/GenBank/DDBJ databases">
        <title>Complete Genome Sequence and Methylome Analysis of Sphaerotilus natans subsp. sulfidivorans D-507.</title>
        <authorList>
            <person name="Fomenkov A."/>
            <person name="Gridneva E."/>
            <person name="Smolyakov D."/>
            <person name="Dubinina G."/>
            <person name="Vincze T."/>
            <person name="Grabovich M."/>
            <person name="Roberts R.J."/>
        </authorList>
    </citation>
    <scope>NUCLEOTIDE SEQUENCE [LARGE SCALE GENOMIC DNA]</scope>
    <source>
        <strain evidence="4 5">D-507</strain>
    </source>
</reference>
<dbReference type="RefSeq" id="WP_149503781.1">
    <property type="nucleotide sequence ID" value="NZ_CP035708.1"/>
</dbReference>
<reference evidence="3 6" key="2">
    <citation type="submission" date="2024-06" db="EMBL/GenBank/DDBJ databases">
        <title>Genomic Encyclopedia of Type Strains, Phase IV (KMG-IV): sequencing the most valuable type-strain genomes for metagenomic binning, comparative biology and taxonomic classification.</title>
        <authorList>
            <person name="Goeker M."/>
        </authorList>
    </citation>
    <scope>NUCLEOTIDE SEQUENCE [LARGE SCALE GENOMIC DNA]</scope>
    <source>
        <strain evidence="3 6">D-501</strain>
    </source>
</reference>